<comment type="caution">
    <text evidence="2">The sequence shown here is derived from an EMBL/GenBank/DDBJ whole genome shotgun (WGS) entry which is preliminary data.</text>
</comment>
<dbReference type="Proteomes" id="UP000182661">
    <property type="component" value="Unassembled WGS sequence"/>
</dbReference>
<feature type="domain" description="KTSC" evidence="1">
    <location>
        <begin position="6"/>
        <end position="63"/>
    </location>
</feature>
<organism evidence="2 3">
    <name type="scientific">Pararhizobium antarcticum</name>
    <dbReference type="NCBI Taxonomy" id="1798805"/>
    <lineage>
        <taxon>Bacteria</taxon>
        <taxon>Pseudomonadati</taxon>
        <taxon>Pseudomonadota</taxon>
        <taxon>Alphaproteobacteria</taxon>
        <taxon>Hyphomicrobiales</taxon>
        <taxon>Rhizobiaceae</taxon>
        <taxon>Rhizobium/Agrobacterium group</taxon>
        <taxon>Pararhizobium</taxon>
    </lineage>
</organism>
<evidence type="ECO:0000313" key="3">
    <source>
        <dbReference type="Proteomes" id="UP000182661"/>
    </source>
</evidence>
<evidence type="ECO:0000259" key="1">
    <source>
        <dbReference type="Pfam" id="PF13619"/>
    </source>
</evidence>
<protein>
    <recommendedName>
        <fullName evidence="1">KTSC domain-containing protein</fullName>
    </recommendedName>
</protein>
<evidence type="ECO:0000313" key="2">
    <source>
        <dbReference type="EMBL" id="OJF95297.1"/>
    </source>
</evidence>
<dbReference type="EMBL" id="LSRP01000095">
    <property type="protein sequence ID" value="OJF95297.1"/>
    <property type="molecule type" value="Genomic_DNA"/>
</dbReference>
<dbReference type="OrthoDB" id="8382091at2"/>
<reference evidence="2 3" key="1">
    <citation type="submission" date="2016-02" db="EMBL/GenBank/DDBJ databases">
        <title>Genome sequencing of a beta-galactosidase producing bacteria Rhizobium sp. 59.</title>
        <authorList>
            <person name="Wang D."/>
            <person name="Kot W."/>
            <person name="Qin Y."/>
            <person name="Hansen L."/>
            <person name="Naqvi K."/>
            <person name="Rensing C."/>
        </authorList>
    </citation>
    <scope>NUCLEOTIDE SEQUENCE [LARGE SCALE GENOMIC DNA]</scope>
    <source>
        <strain evidence="2 3">59</strain>
    </source>
</reference>
<proteinExistence type="predicted"/>
<sequence>MMVKLQSKLIESVVYDAESQDLRIHMCNGQIREFSSVPTSVFENLVRARSAGRFYMDNIRGQYLSAD</sequence>
<dbReference type="AlphaFoldDB" id="A0A657LRZ7"/>
<accession>A0A657LRZ7</accession>
<dbReference type="InterPro" id="IPR025309">
    <property type="entry name" value="KTSC_dom"/>
</dbReference>
<gene>
    <name evidence="2" type="ORF">AX760_19730</name>
</gene>
<keyword evidence="3" id="KW-1185">Reference proteome</keyword>
<dbReference type="Pfam" id="PF13619">
    <property type="entry name" value="KTSC"/>
    <property type="match status" value="1"/>
</dbReference>
<name>A0A657LRZ7_9HYPH</name>